<accession>A0A1I4XMN2</accession>
<gene>
    <name evidence="1" type="ORF">SAMN04488695_10177</name>
</gene>
<proteinExistence type="predicted"/>
<dbReference type="EMBL" id="FOVK01000001">
    <property type="protein sequence ID" value="SFN27084.1"/>
    <property type="molecule type" value="Genomic_DNA"/>
</dbReference>
<dbReference type="InterPro" id="IPR050696">
    <property type="entry name" value="FtsA/MreB"/>
</dbReference>
<protein>
    <submittedName>
        <fullName evidence="1">Type IV pilus assembly protein PilM</fullName>
    </submittedName>
</protein>
<evidence type="ECO:0000313" key="1">
    <source>
        <dbReference type="EMBL" id="SFN27084.1"/>
    </source>
</evidence>
<dbReference type="PANTHER" id="PTHR32432:SF3">
    <property type="entry name" value="ETHANOLAMINE UTILIZATION PROTEIN EUTJ"/>
    <property type="match status" value="1"/>
</dbReference>
<dbReference type="AlphaFoldDB" id="A0A1I4XMN2"/>
<keyword evidence="2" id="KW-1185">Reference proteome</keyword>
<evidence type="ECO:0000313" key="2">
    <source>
        <dbReference type="Proteomes" id="UP000181899"/>
    </source>
</evidence>
<dbReference type="CDD" id="cd24049">
    <property type="entry name" value="ASKHA_NBD_PilM"/>
    <property type="match status" value="1"/>
</dbReference>
<dbReference type="Pfam" id="PF11104">
    <property type="entry name" value="PilM_2"/>
    <property type="match status" value="2"/>
</dbReference>
<sequence length="348" mass="39843">MFSNNDKERIVLEIGSGWTKVLVGTSNGKKKKNGLVRESIQIKDTFHIETPKLKSLDTTAQTELDKQFSPDFDKFQLIQELNEKLRQKRIKTEKVILTLGDRSVISREMILPKVDEVKMKGMVSYELQEFLPIDPHQYLIDFKVVDQLKVGEIEKYKLIVAALPKKEGQYYHELVQEMGKEPFALDISSNGISKLFDHSMKINGKLREVESRTFAYIDIGYSSLKLHIIENGVLKFTRSIDGGIQPVSNTSDVKFDTSETSLEFVRKWIGSLEQMFKFYTSRETNRKIDHIFIYGGGALIPDIDKMISEGIGVTSEIINDIESIDLHKDCSYFSLPIYLNSVASLIRR</sequence>
<dbReference type="Gene3D" id="3.30.420.40">
    <property type="match status" value="2"/>
</dbReference>
<dbReference type="InterPro" id="IPR005883">
    <property type="entry name" value="PilM"/>
</dbReference>
<dbReference type="PANTHER" id="PTHR32432">
    <property type="entry name" value="CELL DIVISION PROTEIN FTSA-RELATED"/>
    <property type="match status" value="1"/>
</dbReference>
<dbReference type="InterPro" id="IPR043129">
    <property type="entry name" value="ATPase_NBD"/>
</dbReference>
<dbReference type="Gene3D" id="3.30.1490.300">
    <property type="match status" value="1"/>
</dbReference>
<dbReference type="Proteomes" id="UP000181899">
    <property type="component" value="Unassembled WGS sequence"/>
</dbReference>
<reference evidence="1 2" key="1">
    <citation type="submission" date="2016-10" db="EMBL/GenBank/DDBJ databases">
        <authorList>
            <person name="de Groot N.N."/>
        </authorList>
    </citation>
    <scope>NUCLEOTIDE SEQUENCE [LARGE SCALE GENOMIC DNA]</scope>
    <source>
        <strain evidence="1 2">ML2</strain>
    </source>
</reference>
<organism evidence="1 2">
    <name type="scientific">Proteiniclasticum ruminis</name>
    <dbReference type="NCBI Taxonomy" id="398199"/>
    <lineage>
        <taxon>Bacteria</taxon>
        <taxon>Bacillati</taxon>
        <taxon>Bacillota</taxon>
        <taxon>Clostridia</taxon>
        <taxon>Eubacteriales</taxon>
        <taxon>Clostridiaceae</taxon>
        <taxon>Proteiniclasticum</taxon>
    </lineage>
</organism>
<dbReference type="SUPFAM" id="SSF53067">
    <property type="entry name" value="Actin-like ATPase domain"/>
    <property type="match status" value="1"/>
</dbReference>
<name>A0A1I4XMN2_9CLOT</name>
<dbReference type="RefSeq" id="WP_074908834.1">
    <property type="nucleotide sequence ID" value="NZ_FOVK01000001.1"/>
</dbReference>